<dbReference type="InterPro" id="IPR029064">
    <property type="entry name" value="Ribosomal_eL30-like_sf"/>
</dbReference>
<organism evidence="2 3">
    <name type="scientific">Prorocentrum cordatum</name>
    <dbReference type="NCBI Taxonomy" id="2364126"/>
    <lineage>
        <taxon>Eukaryota</taxon>
        <taxon>Sar</taxon>
        <taxon>Alveolata</taxon>
        <taxon>Dinophyceae</taxon>
        <taxon>Prorocentrales</taxon>
        <taxon>Prorocentraceae</taxon>
        <taxon>Prorocentrum</taxon>
    </lineage>
</organism>
<gene>
    <name evidence="2" type="ORF">PCOR1329_LOCUS55934</name>
</gene>
<evidence type="ECO:0000256" key="1">
    <source>
        <dbReference type="SAM" id="MobiDB-lite"/>
    </source>
</evidence>
<feature type="compositionally biased region" description="Basic and acidic residues" evidence="1">
    <location>
        <begin position="567"/>
        <end position="629"/>
    </location>
</feature>
<dbReference type="EMBL" id="CAUYUJ010016871">
    <property type="protein sequence ID" value="CAK0869641.1"/>
    <property type="molecule type" value="Genomic_DNA"/>
</dbReference>
<dbReference type="PANTHER" id="PTHR13284:SF4">
    <property type="entry name" value="C2H2-TYPE DOMAIN-CONTAINING PROTEIN"/>
    <property type="match status" value="1"/>
</dbReference>
<comment type="caution">
    <text evidence="2">The sequence shown here is derived from an EMBL/GenBank/DDBJ whole genome shotgun (WGS) entry which is preliminary data.</text>
</comment>
<dbReference type="Pfam" id="PF13540">
    <property type="entry name" value="RCC1_2"/>
    <property type="match status" value="1"/>
</dbReference>
<keyword evidence="3" id="KW-1185">Reference proteome</keyword>
<dbReference type="PANTHER" id="PTHR13284">
    <property type="entry name" value="GH01354P"/>
    <property type="match status" value="1"/>
</dbReference>
<protein>
    <submittedName>
        <fullName evidence="2">Uncharacterized protein</fullName>
    </submittedName>
</protein>
<dbReference type="SUPFAM" id="SSF55315">
    <property type="entry name" value="L30e-like"/>
    <property type="match status" value="1"/>
</dbReference>
<dbReference type="Gene3D" id="3.30.1330.30">
    <property type="match status" value="1"/>
</dbReference>
<feature type="compositionally biased region" description="Basic and acidic residues" evidence="1">
    <location>
        <begin position="638"/>
        <end position="703"/>
    </location>
</feature>
<dbReference type="InterPro" id="IPR040051">
    <property type="entry name" value="SECISBP2"/>
</dbReference>
<proteinExistence type="predicted"/>
<feature type="region of interest" description="Disordered" evidence="1">
    <location>
        <begin position="567"/>
        <end position="731"/>
    </location>
</feature>
<dbReference type="Proteomes" id="UP001189429">
    <property type="component" value="Unassembled WGS sequence"/>
</dbReference>
<accession>A0ABN9V9J3</accession>
<feature type="compositionally biased region" description="Low complexity" evidence="1">
    <location>
        <begin position="704"/>
        <end position="719"/>
    </location>
</feature>
<evidence type="ECO:0000313" key="2">
    <source>
        <dbReference type="EMBL" id="CAK0869641.1"/>
    </source>
</evidence>
<reference evidence="2" key="1">
    <citation type="submission" date="2023-10" db="EMBL/GenBank/DDBJ databases">
        <authorList>
            <person name="Chen Y."/>
            <person name="Shah S."/>
            <person name="Dougan E. K."/>
            <person name="Thang M."/>
            <person name="Chan C."/>
        </authorList>
    </citation>
    <scope>NUCLEOTIDE SEQUENCE [LARGE SCALE GENOMIC DNA]</scope>
</reference>
<sequence>MSATPPVSGGRKSGLKTQKSAMSFYDFMSARGGLGWAAFIAIQYALQPTLFRMFVEKGTPPSSLVVGSEVFKMLMIILLLSMNGTGRQAWREWSLIDSLRTAGLPSATFVIQNYCIAVAYQSLDGVMFNVLNQAKIPFTALFAFLIVGKASEDPDLLAIGRPPPASLRLRSLHPRARSQAIVLLWWFALAKEQKAADHAELPIAEAIARLRTGPDESKKQQEKQKQPPRAADIEVRHYVHQVLSDELDEKVKAMLGELHRFQERAKEKDPLRYEKNKRYCVGMREAKRAVVRRRAKGLVVAPNLEAPGGAGALRTDGLTYTQVAAGGDHTVLLRSAGTAAACGRNNSGHCDLLALALGPDLQSALAASVALQASLDSGSMVVVTFGGADRCRIRAAPTARLADIYLQLVAEHRAGRLGPGAWCVEAILPGGRPLSSAAAQAARSAARAPVAALLWSGMGVAAACAHRLPDPAEDLIEAPPARGPAMLGRAAATENEVPVIFALSRNRMGKALGKNVRLSIVCVVNTEGVHPEFKQVLKLVDDLRRQWVIRQMSRLTAEDAEEMRKRAEEKAARDVARREEKRRLEAGDAPPKEERQRIAAKEAKAAEKARKEAERKAEVERRRAEKAARASDPAFLAEKARQEAERRAEEERRLAEEKAREAAERKAERAKRAAALKAEEERRRKEEEAKAAEQAKKEAERAARLAAGEDLESESSGSDVDLPAGFCDDLF</sequence>
<feature type="region of interest" description="Disordered" evidence="1">
    <location>
        <begin position="212"/>
        <end position="231"/>
    </location>
</feature>
<name>A0ABN9V9J3_9DINO</name>
<evidence type="ECO:0000313" key="3">
    <source>
        <dbReference type="Proteomes" id="UP001189429"/>
    </source>
</evidence>